<evidence type="ECO:0000313" key="2">
    <source>
        <dbReference type="Proteomes" id="UP000078046"/>
    </source>
</evidence>
<dbReference type="GO" id="GO:0003713">
    <property type="term" value="F:transcription coactivator activity"/>
    <property type="evidence" value="ECO:0007669"/>
    <property type="project" value="InterPro"/>
</dbReference>
<dbReference type="GO" id="GO:0005643">
    <property type="term" value="C:nuclear pore"/>
    <property type="evidence" value="ECO:0007669"/>
    <property type="project" value="InterPro"/>
</dbReference>
<keyword evidence="2" id="KW-1185">Reference proteome</keyword>
<name>A0A177B6V8_9BILA</name>
<organism evidence="1 2">
    <name type="scientific">Intoshia linei</name>
    <dbReference type="NCBI Taxonomy" id="1819745"/>
    <lineage>
        <taxon>Eukaryota</taxon>
        <taxon>Metazoa</taxon>
        <taxon>Spiralia</taxon>
        <taxon>Lophotrochozoa</taxon>
        <taxon>Mesozoa</taxon>
        <taxon>Orthonectida</taxon>
        <taxon>Rhopaluridae</taxon>
        <taxon>Intoshia</taxon>
    </lineage>
</organism>
<dbReference type="GO" id="GO:0000124">
    <property type="term" value="C:SAGA complex"/>
    <property type="evidence" value="ECO:0007669"/>
    <property type="project" value="InterPro"/>
</dbReference>
<comment type="caution">
    <text evidence="1">The sequence shown here is derived from an EMBL/GenBank/DDBJ whole genome shotgun (WGS) entry which is preliminary data.</text>
</comment>
<dbReference type="EMBL" id="LWCA01000202">
    <property type="protein sequence ID" value="OAF69986.1"/>
    <property type="molecule type" value="Genomic_DNA"/>
</dbReference>
<accession>A0A177B6V8</accession>
<sequence>MSKDIVTANEIYRKLKERDELDRLHEMLRECLTKSGWKDKVLHLCKDTVQKHELENITVNYLIEHVRDTAREWVPTHIKEKLLKEIEIFVRNEENIRVVNE</sequence>
<reference evidence="1 2" key="1">
    <citation type="submission" date="2016-04" db="EMBL/GenBank/DDBJ databases">
        <title>The genome of Intoshia linei affirms orthonectids as highly simplified spiralians.</title>
        <authorList>
            <person name="Mikhailov K.V."/>
            <person name="Slusarev G.S."/>
            <person name="Nikitin M.A."/>
            <person name="Logacheva M.D."/>
            <person name="Penin A."/>
            <person name="Aleoshin V."/>
            <person name="Panchin Y.V."/>
        </authorList>
    </citation>
    <scope>NUCLEOTIDE SEQUENCE [LARGE SCALE GENOMIC DNA]</scope>
    <source>
        <strain evidence="1">Intl2013</strain>
        <tissue evidence="1">Whole animal</tissue>
    </source>
</reference>
<dbReference type="InterPro" id="IPR038212">
    <property type="entry name" value="TF_EnY2_sf"/>
</dbReference>
<dbReference type="OrthoDB" id="6221744at2759"/>
<dbReference type="Proteomes" id="UP000078046">
    <property type="component" value="Unassembled WGS sequence"/>
</dbReference>
<evidence type="ECO:0000313" key="1">
    <source>
        <dbReference type="EMBL" id="OAF69986.1"/>
    </source>
</evidence>
<dbReference type="PANTHER" id="PTHR12514">
    <property type="entry name" value="ENHANCER OF YELLOW 2 TRANSCRIPTION FACTOR"/>
    <property type="match status" value="1"/>
</dbReference>
<dbReference type="Gene3D" id="1.10.246.140">
    <property type="match status" value="1"/>
</dbReference>
<dbReference type="InterPro" id="IPR018783">
    <property type="entry name" value="TF_ENY2"/>
</dbReference>
<proteinExistence type="predicted"/>
<gene>
    <name evidence="1" type="ORF">A3Q56_02257</name>
</gene>
<dbReference type="Pfam" id="PF10163">
    <property type="entry name" value="EnY2"/>
    <property type="match status" value="1"/>
</dbReference>
<protein>
    <recommendedName>
        <fullName evidence="3">Enhancer of yellow 2 transcription factor homolog</fullName>
    </recommendedName>
</protein>
<dbReference type="GO" id="GO:0006406">
    <property type="term" value="P:mRNA export from nucleus"/>
    <property type="evidence" value="ECO:0007669"/>
    <property type="project" value="InterPro"/>
</dbReference>
<evidence type="ECO:0008006" key="3">
    <source>
        <dbReference type="Google" id="ProtNLM"/>
    </source>
</evidence>
<dbReference type="AlphaFoldDB" id="A0A177B6V8"/>